<reference evidence="1 2" key="1">
    <citation type="submission" date="2019-02" db="EMBL/GenBank/DDBJ databases">
        <title>Deep-cultivation of Planctomycetes and their phenomic and genomic characterization uncovers novel biology.</title>
        <authorList>
            <person name="Wiegand S."/>
            <person name="Jogler M."/>
            <person name="Boedeker C."/>
            <person name="Pinto D."/>
            <person name="Vollmers J."/>
            <person name="Rivas-Marin E."/>
            <person name="Kohn T."/>
            <person name="Peeters S.H."/>
            <person name="Heuer A."/>
            <person name="Rast P."/>
            <person name="Oberbeckmann S."/>
            <person name="Bunk B."/>
            <person name="Jeske O."/>
            <person name="Meyerdierks A."/>
            <person name="Storesund J.E."/>
            <person name="Kallscheuer N."/>
            <person name="Luecker S."/>
            <person name="Lage O.M."/>
            <person name="Pohl T."/>
            <person name="Merkel B.J."/>
            <person name="Hornburger P."/>
            <person name="Mueller R.-W."/>
            <person name="Bruemmer F."/>
            <person name="Labrenz M."/>
            <person name="Spormann A.M."/>
            <person name="Op den Camp H."/>
            <person name="Overmann J."/>
            <person name="Amann R."/>
            <person name="Jetten M.S.M."/>
            <person name="Mascher T."/>
            <person name="Medema M.H."/>
            <person name="Devos D.P."/>
            <person name="Kaster A.-K."/>
            <person name="Ovreas L."/>
            <person name="Rohde M."/>
            <person name="Galperin M.Y."/>
            <person name="Jogler C."/>
        </authorList>
    </citation>
    <scope>NUCLEOTIDE SEQUENCE [LARGE SCALE GENOMIC DNA]</scope>
    <source>
        <strain evidence="1 2">Mal48</strain>
    </source>
</reference>
<proteinExistence type="predicted"/>
<organism evidence="1 2">
    <name type="scientific">Thalassoglobus polymorphus</name>
    <dbReference type="NCBI Taxonomy" id="2527994"/>
    <lineage>
        <taxon>Bacteria</taxon>
        <taxon>Pseudomonadati</taxon>
        <taxon>Planctomycetota</taxon>
        <taxon>Planctomycetia</taxon>
        <taxon>Planctomycetales</taxon>
        <taxon>Planctomycetaceae</taxon>
        <taxon>Thalassoglobus</taxon>
    </lineage>
</organism>
<keyword evidence="2" id="KW-1185">Reference proteome</keyword>
<dbReference type="AlphaFoldDB" id="A0A517QPQ3"/>
<dbReference type="KEGG" id="tpol:Mal48_28740"/>
<gene>
    <name evidence="1" type="ORF">Mal48_28740</name>
</gene>
<name>A0A517QPQ3_9PLAN</name>
<accession>A0A517QPQ3</accession>
<evidence type="ECO:0000313" key="2">
    <source>
        <dbReference type="Proteomes" id="UP000315724"/>
    </source>
</evidence>
<protein>
    <submittedName>
        <fullName evidence="1">Uncharacterized protein</fullName>
    </submittedName>
</protein>
<dbReference type="Proteomes" id="UP000315724">
    <property type="component" value="Chromosome"/>
</dbReference>
<sequence>MSPETMSELNIQLTRKQQEMLLRGLRYVRSSIALDAQNWSEQLEEERHQKYSEIAELESLLNGAKIVEAAAI</sequence>
<dbReference type="EMBL" id="CP036267">
    <property type="protein sequence ID" value="QDT33620.1"/>
    <property type="molecule type" value="Genomic_DNA"/>
</dbReference>
<evidence type="ECO:0000313" key="1">
    <source>
        <dbReference type="EMBL" id="QDT33620.1"/>
    </source>
</evidence>